<name>A0A4V3D2Y2_9FLAO</name>
<reference evidence="1 2" key="1">
    <citation type="submission" date="2019-03" db="EMBL/GenBank/DDBJ databases">
        <title>Genomic Encyclopedia of Type Strains, Phase III (KMG-III): the genomes of soil and plant-associated and newly described type strains.</title>
        <authorList>
            <person name="Whitman W."/>
        </authorList>
    </citation>
    <scope>NUCLEOTIDE SEQUENCE [LARGE SCALE GENOMIC DNA]</scope>
    <source>
        <strain evidence="1 2">CECT 8283</strain>
    </source>
</reference>
<protein>
    <submittedName>
        <fullName evidence="1">Uncharacterized protein</fullName>
    </submittedName>
</protein>
<comment type="caution">
    <text evidence="1">The sequence shown here is derived from an EMBL/GenBank/DDBJ whole genome shotgun (WGS) entry which is preliminary data.</text>
</comment>
<organism evidence="1 2">
    <name type="scientific">Tenacibaculum caenipelagi</name>
    <dbReference type="NCBI Taxonomy" id="1325435"/>
    <lineage>
        <taxon>Bacteria</taxon>
        <taxon>Pseudomonadati</taxon>
        <taxon>Bacteroidota</taxon>
        <taxon>Flavobacteriia</taxon>
        <taxon>Flavobacteriales</taxon>
        <taxon>Flavobacteriaceae</taxon>
        <taxon>Tenacibaculum</taxon>
    </lineage>
</organism>
<evidence type="ECO:0000313" key="2">
    <source>
        <dbReference type="Proteomes" id="UP000295390"/>
    </source>
</evidence>
<gene>
    <name evidence="1" type="ORF">DFQ07_1882</name>
</gene>
<accession>A0A4V3D2Y2</accession>
<dbReference type="RefSeq" id="WP_133536068.1">
    <property type="nucleotide sequence ID" value="NZ_SNYH01000004.1"/>
</dbReference>
<dbReference type="AlphaFoldDB" id="A0A4V3D2Y2"/>
<sequence>MDIRKSILNRLKLAYAPLTGYEFAIVKNDPLIESAMEKASLYVIGQRPIITFENVVPDSFNYALHFEIHQKGNPNILKGKLPLIQECVDSKPEDTIALAFNFLDRQNIQEQFPLGNLHGFSLAKQLPECREFLLWFSPEKLLQNWWKKQIDCEIEGDYKSFLNYNVHYVGKATKQSILKRLTGHNTFQDILSIENPITYKDLPAHEIVLLCYEFQDNLEFRAFGYDTDVKEMTATLMGENFPKQETIFLDAEKALIKAMEPNYNTELFKSYPKSKDGLFKDNYNYISYSFADPITLKYSQGEIMGSLNYLGGDKIIIKDNKECSLIKEQ</sequence>
<proteinExistence type="predicted"/>
<dbReference type="EMBL" id="SNYH01000004">
    <property type="protein sequence ID" value="TDQ25460.1"/>
    <property type="molecule type" value="Genomic_DNA"/>
</dbReference>
<keyword evidence="2" id="KW-1185">Reference proteome</keyword>
<dbReference type="Proteomes" id="UP000295390">
    <property type="component" value="Unassembled WGS sequence"/>
</dbReference>
<dbReference type="OrthoDB" id="9804173at2"/>
<evidence type="ECO:0000313" key="1">
    <source>
        <dbReference type="EMBL" id="TDQ25460.1"/>
    </source>
</evidence>